<reference evidence="2 3" key="1">
    <citation type="journal article" date="2013" name="PLoS ONE">
        <title>Predicting the Proteins of Angomonas deanei, Strigomonas culicis and Their Respective Endosymbionts Reveals New Aspects of the Trypanosomatidae Family.</title>
        <authorList>
            <person name="Motta M.C."/>
            <person name="Martins A.C."/>
            <person name="de Souza S.S."/>
            <person name="Catta-Preta C.M."/>
            <person name="Silva R."/>
            <person name="Klein C.C."/>
            <person name="de Almeida L.G."/>
            <person name="de Lima Cunha O."/>
            <person name="Ciapina L.P."/>
            <person name="Brocchi M."/>
            <person name="Colabardini A.C."/>
            <person name="de Araujo Lima B."/>
            <person name="Machado C.R."/>
            <person name="de Almeida Soares C.M."/>
            <person name="Probst C.M."/>
            <person name="de Menezes C.B."/>
            <person name="Thompson C.E."/>
            <person name="Bartholomeu D.C."/>
            <person name="Gradia D.F."/>
            <person name="Pavoni D.P."/>
            <person name="Grisard E.C."/>
            <person name="Fantinatti-Garboggini F."/>
            <person name="Marchini F.K."/>
            <person name="Rodrigues-Luiz G.F."/>
            <person name="Wagner G."/>
            <person name="Goldman G.H."/>
            <person name="Fietto J.L."/>
            <person name="Elias M.C."/>
            <person name="Goldman M.H."/>
            <person name="Sagot M.F."/>
            <person name="Pereira M."/>
            <person name="Stoco P.H."/>
            <person name="de Mendonca-Neto R.P."/>
            <person name="Teixeira S.M."/>
            <person name="Maciel T.E."/>
            <person name="de Oliveira Mendes T.A."/>
            <person name="Urmenyi T.P."/>
            <person name="de Souza W."/>
            <person name="Schenkman S."/>
            <person name="de Vasconcelos A.T."/>
        </authorList>
    </citation>
    <scope>NUCLEOTIDE SEQUENCE [LARGE SCALE GENOMIC DNA]</scope>
</reference>
<keyword evidence="1" id="KW-1133">Transmembrane helix</keyword>
<name>S9VMR2_9TRYP</name>
<dbReference type="AlphaFoldDB" id="S9VMR2"/>
<organism evidence="2 3">
    <name type="scientific">Strigomonas culicis</name>
    <dbReference type="NCBI Taxonomy" id="28005"/>
    <lineage>
        <taxon>Eukaryota</taxon>
        <taxon>Discoba</taxon>
        <taxon>Euglenozoa</taxon>
        <taxon>Kinetoplastea</taxon>
        <taxon>Metakinetoplastina</taxon>
        <taxon>Trypanosomatida</taxon>
        <taxon>Trypanosomatidae</taxon>
        <taxon>Strigomonadinae</taxon>
        <taxon>Strigomonas</taxon>
    </lineage>
</organism>
<keyword evidence="3" id="KW-1185">Reference proteome</keyword>
<dbReference type="EMBL" id="ATMH01005114">
    <property type="protein sequence ID" value="EPY28466.1"/>
    <property type="molecule type" value="Genomic_DNA"/>
</dbReference>
<comment type="caution">
    <text evidence="2">The sequence shown here is derived from an EMBL/GenBank/DDBJ whole genome shotgun (WGS) entry which is preliminary data.</text>
</comment>
<dbReference type="OrthoDB" id="271832at2759"/>
<accession>S9VMR2</accession>
<feature type="transmembrane region" description="Helical" evidence="1">
    <location>
        <begin position="133"/>
        <end position="151"/>
    </location>
</feature>
<sequence length="219" mass="25191">MLRRSLRLRAGPQNVTDRIKKAQSSFEKWYPKEGGEFLGNFLAGHNLFITDVPKRFDKNHARHFSLVESLTMTPLFALSMVHYFSVFCQYPTRSALIPPMMTELSKKSEIQKEWLLVLQEKAPMDAIPWRVGMLFHQILLFPVWLMAAAAAPQLMHATMAHVNHILHTKYDCISQSGPKFVQANVAPCEFARDFHERQLRIPTDFGAAIILLFLVYMCV</sequence>
<keyword evidence="1" id="KW-0472">Membrane</keyword>
<protein>
    <submittedName>
        <fullName evidence="2">Uncharacterized protein</fullName>
    </submittedName>
</protein>
<evidence type="ECO:0000256" key="1">
    <source>
        <dbReference type="SAM" id="Phobius"/>
    </source>
</evidence>
<gene>
    <name evidence="2" type="ORF">STCU_05114</name>
</gene>
<keyword evidence="1" id="KW-0812">Transmembrane</keyword>
<proteinExistence type="predicted"/>
<dbReference type="Proteomes" id="UP000015354">
    <property type="component" value="Unassembled WGS sequence"/>
</dbReference>
<feature type="transmembrane region" description="Helical" evidence="1">
    <location>
        <begin position="64"/>
        <end position="84"/>
    </location>
</feature>
<evidence type="ECO:0000313" key="2">
    <source>
        <dbReference type="EMBL" id="EPY28466.1"/>
    </source>
</evidence>
<evidence type="ECO:0000313" key="3">
    <source>
        <dbReference type="Proteomes" id="UP000015354"/>
    </source>
</evidence>